<dbReference type="AlphaFoldDB" id="A0A328DJA0"/>
<reference evidence="3 4" key="1">
    <citation type="submission" date="2018-06" db="EMBL/GenBank/DDBJ databases">
        <title>The Genome of Cuscuta australis (Dodder) Provides Insight into the Evolution of Plant Parasitism.</title>
        <authorList>
            <person name="Liu H."/>
        </authorList>
    </citation>
    <scope>NUCLEOTIDE SEQUENCE [LARGE SCALE GENOMIC DNA]</scope>
    <source>
        <strain evidence="4">cv. Yunnan</strain>
        <tissue evidence="3">Vines</tissue>
    </source>
</reference>
<evidence type="ECO:0000313" key="3">
    <source>
        <dbReference type="EMBL" id="RAL45872.1"/>
    </source>
</evidence>
<evidence type="ECO:0000313" key="4">
    <source>
        <dbReference type="Proteomes" id="UP000249390"/>
    </source>
</evidence>
<dbReference type="InterPro" id="IPR026960">
    <property type="entry name" value="RVT-Znf"/>
</dbReference>
<evidence type="ECO:0000259" key="1">
    <source>
        <dbReference type="Pfam" id="PF13456"/>
    </source>
</evidence>
<dbReference type="Gene3D" id="3.30.420.10">
    <property type="entry name" value="Ribonuclease H-like superfamily/Ribonuclease H"/>
    <property type="match status" value="1"/>
</dbReference>
<organism evidence="3 4">
    <name type="scientific">Cuscuta australis</name>
    <dbReference type="NCBI Taxonomy" id="267555"/>
    <lineage>
        <taxon>Eukaryota</taxon>
        <taxon>Viridiplantae</taxon>
        <taxon>Streptophyta</taxon>
        <taxon>Embryophyta</taxon>
        <taxon>Tracheophyta</taxon>
        <taxon>Spermatophyta</taxon>
        <taxon>Magnoliopsida</taxon>
        <taxon>eudicotyledons</taxon>
        <taxon>Gunneridae</taxon>
        <taxon>Pentapetalae</taxon>
        <taxon>asterids</taxon>
        <taxon>lamiids</taxon>
        <taxon>Solanales</taxon>
        <taxon>Convolvulaceae</taxon>
        <taxon>Cuscuteae</taxon>
        <taxon>Cuscuta</taxon>
        <taxon>Cuscuta subgen. Grammica</taxon>
        <taxon>Cuscuta sect. Cleistogrammica</taxon>
    </lineage>
</organism>
<gene>
    <name evidence="3" type="ORF">DM860_006026</name>
</gene>
<dbReference type="GO" id="GO:0003676">
    <property type="term" value="F:nucleic acid binding"/>
    <property type="evidence" value="ECO:0007669"/>
    <property type="project" value="InterPro"/>
</dbReference>
<dbReference type="CDD" id="cd06222">
    <property type="entry name" value="RNase_H_like"/>
    <property type="match status" value="1"/>
</dbReference>
<dbReference type="InterPro" id="IPR012337">
    <property type="entry name" value="RNaseH-like_sf"/>
</dbReference>
<comment type="caution">
    <text evidence="3">The sequence shown here is derived from an EMBL/GenBank/DDBJ whole genome shotgun (WGS) entry which is preliminary data.</text>
</comment>
<feature type="domain" description="Reverse transcriptase zinc-binding" evidence="2">
    <location>
        <begin position="99"/>
        <end position="185"/>
    </location>
</feature>
<dbReference type="InterPro" id="IPR036397">
    <property type="entry name" value="RNaseH_sf"/>
</dbReference>
<name>A0A328DJA0_9ASTE</name>
<dbReference type="GO" id="GO:0004523">
    <property type="term" value="F:RNA-DNA hybrid ribonuclease activity"/>
    <property type="evidence" value="ECO:0007669"/>
    <property type="project" value="InterPro"/>
</dbReference>
<evidence type="ECO:0000259" key="2">
    <source>
        <dbReference type="Pfam" id="PF13966"/>
    </source>
</evidence>
<keyword evidence="4" id="KW-1185">Reference proteome</keyword>
<dbReference type="InterPro" id="IPR002156">
    <property type="entry name" value="RNaseH_domain"/>
</dbReference>
<dbReference type="InterPro" id="IPR044730">
    <property type="entry name" value="RNase_H-like_dom_plant"/>
</dbReference>
<dbReference type="Pfam" id="PF13966">
    <property type="entry name" value="zf-RVT"/>
    <property type="match status" value="1"/>
</dbReference>
<dbReference type="Pfam" id="PF13456">
    <property type="entry name" value="RVT_3"/>
    <property type="match status" value="1"/>
</dbReference>
<sequence length="452" mass="52256">MQLVNTGLSHKVNRGHETKFWLDTWVEEKPLIDFIQDMGESHNMHVSVADMWDETSGWKWNNLPILPANIISRLHSMVLDTQLRMPDEVYWNQEPSGNFSITSAYNMIRGFNLQLQDNSWTIIWKLKVPNKVKILLWTMSHDKVFGNAERKRRGLTVDGNCLVCSGQEETTEHIFKTCTKATHVWNNIGGNVDTNTGGGVKNWVHANLLHKRNNNIDGDWGIIFATACWWIWRWRNAMTFGKEELDDRRKPCWIKEAVKETNTAFARQQMVSNFTNYTDHPLKWRMAQNYEWTLNVDGSCKSLINKAGIGGILRNKRGEWKGGFTANVSPNCATSVEVMAIARGIEWAWEKGVKELEVDASEVIKWMADYTSLRGPNRDIIDEIKHNWQRKFTRFEFKNIFQEQNFAADRLATIGTFQEANWIDHEDPPPGMDDIIADDMMGAARVRRVHLS</sequence>
<dbReference type="PANTHER" id="PTHR47723">
    <property type="entry name" value="OS05G0353850 PROTEIN"/>
    <property type="match status" value="1"/>
</dbReference>
<protein>
    <recommendedName>
        <fullName evidence="5">RNase H type-1 domain-containing protein</fullName>
    </recommendedName>
</protein>
<dbReference type="SUPFAM" id="SSF53098">
    <property type="entry name" value="Ribonuclease H-like"/>
    <property type="match status" value="1"/>
</dbReference>
<proteinExistence type="predicted"/>
<dbReference type="EMBL" id="NQVE01000125">
    <property type="protein sequence ID" value="RAL45872.1"/>
    <property type="molecule type" value="Genomic_DNA"/>
</dbReference>
<dbReference type="PANTHER" id="PTHR47723:SF19">
    <property type="entry name" value="POLYNUCLEOTIDYL TRANSFERASE, RIBONUCLEASE H-LIKE SUPERFAMILY PROTEIN"/>
    <property type="match status" value="1"/>
</dbReference>
<evidence type="ECO:0008006" key="5">
    <source>
        <dbReference type="Google" id="ProtNLM"/>
    </source>
</evidence>
<accession>A0A328DJA0</accession>
<feature type="domain" description="RNase H type-1" evidence="1">
    <location>
        <begin position="295"/>
        <end position="413"/>
    </location>
</feature>
<dbReference type="Proteomes" id="UP000249390">
    <property type="component" value="Unassembled WGS sequence"/>
</dbReference>
<dbReference type="InterPro" id="IPR053151">
    <property type="entry name" value="RNase_H-like"/>
</dbReference>